<dbReference type="OrthoDB" id="9773308at2"/>
<organism evidence="6 7">
    <name type="scientific">Pseudolactococcus plantarum</name>
    <dbReference type="NCBI Taxonomy" id="1365"/>
    <lineage>
        <taxon>Bacteria</taxon>
        <taxon>Bacillati</taxon>
        <taxon>Bacillota</taxon>
        <taxon>Bacilli</taxon>
        <taxon>Lactobacillales</taxon>
        <taxon>Streptococcaceae</taxon>
        <taxon>Pseudolactococcus</taxon>
    </lineage>
</organism>
<name>A0A2A5RZ16_9LACT</name>
<dbReference type="STRING" id="1348632.GCA_001591745_01230"/>
<dbReference type="PANTHER" id="PTHR30204">
    <property type="entry name" value="REDOX-CYCLING DRUG-SENSING TRANSCRIPTIONAL ACTIVATOR SOXR"/>
    <property type="match status" value="1"/>
</dbReference>
<keyword evidence="4" id="KW-0804">Transcription</keyword>
<evidence type="ECO:0000256" key="1">
    <source>
        <dbReference type="ARBA" id="ARBA00022491"/>
    </source>
</evidence>
<keyword evidence="1" id="KW-0678">Repressor</keyword>
<dbReference type="GO" id="GO:0003700">
    <property type="term" value="F:DNA-binding transcription factor activity"/>
    <property type="evidence" value="ECO:0007669"/>
    <property type="project" value="InterPro"/>
</dbReference>
<dbReference type="InterPro" id="IPR009061">
    <property type="entry name" value="DNA-bd_dom_put_sf"/>
</dbReference>
<dbReference type="InterPro" id="IPR000551">
    <property type="entry name" value="MerR-type_HTH_dom"/>
</dbReference>
<dbReference type="InterPro" id="IPR047057">
    <property type="entry name" value="MerR_fam"/>
</dbReference>
<reference evidence="6 7" key="1">
    <citation type="submission" date="2014-12" db="EMBL/GenBank/DDBJ databases">
        <title>Draft genome sequences of 10 type strains of Lactococcus.</title>
        <authorList>
            <person name="Sun Z."/>
            <person name="Zhong Z."/>
            <person name="Liu W."/>
            <person name="Zhang W."/>
            <person name="Zhang H."/>
        </authorList>
    </citation>
    <scope>NUCLEOTIDE SEQUENCE [LARGE SCALE GENOMIC DNA]</scope>
    <source>
        <strain evidence="6 7">DSM 20686</strain>
    </source>
</reference>
<evidence type="ECO:0000259" key="5">
    <source>
        <dbReference type="PROSITE" id="PS50937"/>
    </source>
</evidence>
<dbReference type="EMBL" id="JXJX01000008">
    <property type="protein sequence ID" value="PCS06430.1"/>
    <property type="molecule type" value="Genomic_DNA"/>
</dbReference>
<evidence type="ECO:0000256" key="4">
    <source>
        <dbReference type="ARBA" id="ARBA00023163"/>
    </source>
</evidence>
<proteinExistence type="predicted"/>
<keyword evidence="7" id="KW-1185">Reference proteome</keyword>
<dbReference type="PANTHER" id="PTHR30204:SF69">
    <property type="entry name" value="MERR-FAMILY TRANSCRIPTIONAL REGULATOR"/>
    <property type="match status" value="1"/>
</dbReference>
<dbReference type="PROSITE" id="PS50937">
    <property type="entry name" value="HTH_MERR_2"/>
    <property type="match status" value="1"/>
</dbReference>
<dbReference type="GO" id="GO:0003677">
    <property type="term" value="F:DNA binding"/>
    <property type="evidence" value="ECO:0007669"/>
    <property type="project" value="UniProtKB-KW"/>
</dbReference>
<protein>
    <submittedName>
        <fullName evidence="6">Transcriptional regulator</fullName>
    </submittedName>
</protein>
<dbReference type="SUPFAM" id="SSF46955">
    <property type="entry name" value="Putative DNA-binding domain"/>
    <property type="match status" value="1"/>
</dbReference>
<keyword evidence="3" id="KW-0238">DNA-binding</keyword>
<keyword evidence="2" id="KW-0805">Transcription regulation</keyword>
<evidence type="ECO:0000256" key="2">
    <source>
        <dbReference type="ARBA" id="ARBA00023015"/>
    </source>
</evidence>
<gene>
    <name evidence="6" type="ORF">RU87_GL001639</name>
</gene>
<evidence type="ECO:0000313" key="7">
    <source>
        <dbReference type="Proteomes" id="UP000242246"/>
    </source>
</evidence>
<dbReference type="Gene3D" id="1.10.1660.10">
    <property type="match status" value="1"/>
</dbReference>
<sequence length="260" mass="30221">MKKNNALTIGQLSKLSNTHIKAIRYYEKIGIFPPSYIDPSNSYRYYSNSHIIYLQLIKLCITYGISLKSFNQYWADADKIDLDAIIDKAKAHILEKKKQLLADEHFLEGLTSELEFSQNLHTKINSETLANPTHEDFLLLPFEGDIFSYHYYEAFYKALDIIDAHQTTYFNKVGCFYVQQDGRLKQFLALKIQAHTPNTGCLEILHISHQPELIKHIQPEQVANELNKLAHQDYQCLILETYESPYNVRKPHLALRLLLT</sequence>
<dbReference type="RefSeq" id="WP_068163092.1">
    <property type="nucleotide sequence ID" value="NZ_JXJX01000008.1"/>
</dbReference>
<accession>A0A2A5RZ16</accession>
<dbReference type="SMART" id="SM00422">
    <property type="entry name" value="HTH_MERR"/>
    <property type="match status" value="1"/>
</dbReference>
<comment type="caution">
    <text evidence="6">The sequence shown here is derived from an EMBL/GenBank/DDBJ whole genome shotgun (WGS) entry which is preliminary data.</text>
</comment>
<feature type="domain" description="HTH merR-type" evidence="5">
    <location>
        <begin position="6"/>
        <end position="76"/>
    </location>
</feature>
<evidence type="ECO:0000313" key="6">
    <source>
        <dbReference type="EMBL" id="PCS06430.1"/>
    </source>
</evidence>
<evidence type="ECO:0000256" key="3">
    <source>
        <dbReference type="ARBA" id="ARBA00023125"/>
    </source>
</evidence>
<dbReference type="Pfam" id="PF00376">
    <property type="entry name" value="MerR"/>
    <property type="match status" value="1"/>
</dbReference>
<dbReference type="AlphaFoldDB" id="A0A2A5RZ16"/>
<dbReference type="Proteomes" id="UP000242246">
    <property type="component" value="Unassembled WGS sequence"/>
</dbReference>